<sequence>MNSKTNRRALCLFYSNLRKFPTGASRTLTAQCEWLQLGGLLITNLDSLPHRWLLNKFRMPLIRPFFYVQIIEHLQKFLRRADFTDTYAPLNDCINERQIRSHFVETGSAITLTLLLCGELKEEDCNDKVKRARWKFLKFVCNIKSCLFQGEAY</sequence>
<protein>
    <submittedName>
        <fullName evidence="1">Uncharacterized protein</fullName>
    </submittedName>
</protein>
<dbReference type="AlphaFoldDB" id="A0A0B2VUD9"/>
<feature type="non-terminal residue" evidence="1">
    <location>
        <position position="153"/>
    </location>
</feature>
<comment type="caution">
    <text evidence="1">The sequence shown here is derived from an EMBL/GenBank/DDBJ whole genome shotgun (WGS) entry which is preliminary data.</text>
</comment>
<reference evidence="1 2" key="1">
    <citation type="submission" date="2014-11" db="EMBL/GenBank/DDBJ databases">
        <title>Genetic blueprint of the zoonotic pathogen Toxocara canis.</title>
        <authorList>
            <person name="Zhu X.-Q."/>
            <person name="Korhonen P.K."/>
            <person name="Cai H."/>
            <person name="Young N.D."/>
            <person name="Nejsum P."/>
            <person name="von Samson-Himmelstjerna G."/>
            <person name="Boag P.R."/>
            <person name="Tan P."/>
            <person name="Li Q."/>
            <person name="Min J."/>
            <person name="Yang Y."/>
            <person name="Wang X."/>
            <person name="Fang X."/>
            <person name="Hall R.S."/>
            <person name="Hofmann A."/>
            <person name="Sternberg P.W."/>
            <person name="Jex A.R."/>
            <person name="Gasser R.B."/>
        </authorList>
    </citation>
    <scope>NUCLEOTIDE SEQUENCE [LARGE SCALE GENOMIC DNA]</scope>
    <source>
        <strain evidence="1">PN_DK_2014</strain>
    </source>
</reference>
<organism evidence="1 2">
    <name type="scientific">Toxocara canis</name>
    <name type="common">Canine roundworm</name>
    <dbReference type="NCBI Taxonomy" id="6265"/>
    <lineage>
        <taxon>Eukaryota</taxon>
        <taxon>Metazoa</taxon>
        <taxon>Ecdysozoa</taxon>
        <taxon>Nematoda</taxon>
        <taxon>Chromadorea</taxon>
        <taxon>Rhabditida</taxon>
        <taxon>Spirurina</taxon>
        <taxon>Ascaridomorpha</taxon>
        <taxon>Ascaridoidea</taxon>
        <taxon>Toxocaridae</taxon>
        <taxon>Toxocara</taxon>
    </lineage>
</organism>
<dbReference type="EMBL" id="JPKZ01000467">
    <property type="protein sequence ID" value="KHN87156.1"/>
    <property type="molecule type" value="Genomic_DNA"/>
</dbReference>
<evidence type="ECO:0000313" key="1">
    <source>
        <dbReference type="EMBL" id="KHN87156.1"/>
    </source>
</evidence>
<keyword evidence="2" id="KW-1185">Reference proteome</keyword>
<gene>
    <name evidence="1" type="ORF">Tcan_00725</name>
</gene>
<dbReference type="Proteomes" id="UP000031036">
    <property type="component" value="Unassembled WGS sequence"/>
</dbReference>
<name>A0A0B2VUD9_TOXCA</name>
<accession>A0A0B2VUD9</accession>
<proteinExistence type="predicted"/>
<evidence type="ECO:0000313" key="2">
    <source>
        <dbReference type="Proteomes" id="UP000031036"/>
    </source>
</evidence>